<keyword evidence="2" id="KW-1185">Reference proteome</keyword>
<accession>Q0GXT1</accession>
<evidence type="ECO:0000313" key="1">
    <source>
        <dbReference type="EMBL" id="ABF22595.1"/>
    </source>
</evidence>
<dbReference type="Proteomes" id="UP000001250">
    <property type="component" value="Segment"/>
</dbReference>
<dbReference type="RefSeq" id="YP_762610.1">
    <property type="nucleotide sequence ID" value="NC_008364.1"/>
</dbReference>
<dbReference type="EMBL" id="DQ490056">
    <property type="protein sequence ID" value="ABF22595.1"/>
    <property type="molecule type" value="Genomic_DNA"/>
</dbReference>
<dbReference type="GeneID" id="5130604"/>
<organism evidence="1 2">
    <name type="scientific">Lactococcus phage Q54</name>
    <dbReference type="NCBI Taxonomy" id="382685"/>
    <lineage>
        <taxon>Viruses</taxon>
        <taxon>Duplodnaviria</taxon>
        <taxon>Heunggongvirae</taxon>
        <taxon>Uroviricota</taxon>
        <taxon>Caudoviricetes</taxon>
        <taxon>Questintvirus</taxon>
        <taxon>Questintvirus Q54</taxon>
    </lineage>
</organism>
<protein>
    <submittedName>
        <fullName evidence="1">Uncharacterized protein</fullName>
    </submittedName>
</protein>
<evidence type="ECO:0000313" key="2">
    <source>
        <dbReference type="Proteomes" id="UP000001250"/>
    </source>
</evidence>
<sequence>MKELNLIPYAIKTFGELYKKHYETIEYLINSDKFNKGEYFFWYSRAKTLERKAKELNETCETEQSKRAYIKAKKLRIELMGKIQNELR</sequence>
<name>Q0GXT1_9CAUD</name>
<reference evidence="1 2" key="1">
    <citation type="journal article" date="2006" name="J. Bacteriol.">
        <title>Genome sequence and global gene expression of Q54, a new phage species linking the 936 and c2 phage species of Lactococcus lactis.</title>
        <authorList>
            <person name="Fortier L.C."/>
            <person name="Bransi A."/>
            <person name="Moineau S."/>
        </authorList>
    </citation>
    <scope>NUCLEOTIDE SEQUENCE</scope>
</reference>
<dbReference type="KEGG" id="vg:5130604"/>
<proteinExistence type="predicted"/>